<dbReference type="InterPro" id="IPR013210">
    <property type="entry name" value="LRR_N_plant-typ"/>
</dbReference>
<evidence type="ECO:0000256" key="8">
    <source>
        <dbReference type="ARBA" id="ARBA00023136"/>
    </source>
</evidence>
<dbReference type="PANTHER" id="PTHR48007:SF8">
    <property type="entry name" value="RECEPTOR PROTEIN KINASE-LIKE PROTEIN ZAR1"/>
    <property type="match status" value="1"/>
</dbReference>
<evidence type="ECO:0000256" key="12">
    <source>
        <dbReference type="SAM" id="SignalP"/>
    </source>
</evidence>
<evidence type="ECO:0000256" key="7">
    <source>
        <dbReference type="ARBA" id="ARBA00022989"/>
    </source>
</evidence>
<dbReference type="GO" id="GO:0004672">
    <property type="term" value="F:protein kinase activity"/>
    <property type="evidence" value="ECO:0007669"/>
    <property type="project" value="InterPro"/>
</dbReference>
<evidence type="ECO:0000256" key="11">
    <source>
        <dbReference type="SAM" id="Phobius"/>
    </source>
</evidence>
<evidence type="ECO:0000256" key="5">
    <source>
        <dbReference type="ARBA" id="ARBA00022729"/>
    </source>
</evidence>
<feature type="domain" description="Protein kinase" evidence="13">
    <location>
        <begin position="314"/>
        <end position="576"/>
    </location>
</feature>
<keyword evidence="4 11" id="KW-0812">Transmembrane</keyword>
<feature type="region of interest" description="Disordered" evidence="10">
    <location>
        <begin position="270"/>
        <end position="291"/>
    </location>
</feature>
<dbReference type="AlphaFoldDB" id="S8CQJ1"/>
<evidence type="ECO:0000256" key="2">
    <source>
        <dbReference type="ARBA" id="ARBA00009592"/>
    </source>
</evidence>
<evidence type="ECO:0000256" key="1">
    <source>
        <dbReference type="ARBA" id="ARBA00004479"/>
    </source>
</evidence>
<dbReference type="Pfam" id="PF08263">
    <property type="entry name" value="LRRNT_2"/>
    <property type="match status" value="1"/>
</dbReference>
<evidence type="ECO:0000259" key="13">
    <source>
        <dbReference type="PROSITE" id="PS50011"/>
    </source>
</evidence>
<dbReference type="PANTHER" id="PTHR48007">
    <property type="entry name" value="LEUCINE-RICH REPEAT RECEPTOR-LIKE PROTEIN KINASE PXC1"/>
    <property type="match status" value="1"/>
</dbReference>
<dbReference type="GO" id="GO:0005524">
    <property type="term" value="F:ATP binding"/>
    <property type="evidence" value="ECO:0007669"/>
    <property type="project" value="InterPro"/>
</dbReference>
<evidence type="ECO:0000313" key="15">
    <source>
        <dbReference type="Proteomes" id="UP000015453"/>
    </source>
</evidence>
<dbReference type="SUPFAM" id="SSF52058">
    <property type="entry name" value="L domain-like"/>
    <property type="match status" value="1"/>
</dbReference>
<dbReference type="InterPro" id="IPR000719">
    <property type="entry name" value="Prot_kinase_dom"/>
</dbReference>
<dbReference type="InterPro" id="IPR011009">
    <property type="entry name" value="Kinase-like_dom_sf"/>
</dbReference>
<dbReference type="Gene3D" id="1.10.510.10">
    <property type="entry name" value="Transferase(Phosphotransferase) domain 1"/>
    <property type="match status" value="1"/>
</dbReference>
<dbReference type="InterPro" id="IPR032675">
    <property type="entry name" value="LRR_dom_sf"/>
</dbReference>
<evidence type="ECO:0000256" key="10">
    <source>
        <dbReference type="SAM" id="MobiDB-lite"/>
    </source>
</evidence>
<dbReference type="Proteomes" id="UP000015453">
    <property type="component" value="Unassembled WGS sequence"/>
</dbReference>
<dbReference type="Gene3D" id="3.30.200.20">
    <property type="entry name" value="Phosphorylase Kinase, domain 1"/>
    <property type="match status" value="1"/>
</dbReference>
<feature type="signal peptide" evidence="12">
    <location>
        <begin position="1"/>
        <end position="20"/>
    </location>
</feature>
<dbReference type="Pfam" id="PF00560">
    <property type="entry name" value="LRR_1"/>
    <property type="match status" value="4"/>
</dbReference>
<comment type="caution">
    <text evidence="14">The sequence shown here is derived from an EMBL/GenBank/DDBJ whole genome shotgun (WGS) entry which is preliminary data.</text>
</comment>
<dbReference type="InterPro" id="IPR001245">
    <property type="entry name" value="Ser-Thr/Tyr_kinase_cat_dom"/>
</dbReference>
<evidence type="ECO:0000256" key="4">
    <source>
        <dbReference type="ARBA" id="ARBA00022692"/>
    </source>
</evidence>
<gene>
    <name evidence="14" type="ORF">M569_07630</name>
</gene>
<protein>
    <recommendedName>
        <fullName evidence="13">Protein kinase domain-containing protein</fullName>
    </recommendedName>
</protein>
<sequence length="576" mass="63188">MMVMALLFIFFCISFSSASASMNPDGLSLLSLKQSITSDPNRALASWNEEQVQTPCKWSGVTCHPFHGRVTSISLSGSNLSGYVPSEIGALSYLTSLDISGNSFWGTLPHRLFDLQNLRHLDVSSNDLNGSLPFGLPRLTHLTGTVNLSYNRFSGEIPASFGRLPVTVSLDISHNNLSGKIPQLGSLLNQGPTAFSGNPHLCGFPLTSPCTSPAEAQNPAFLSFPENPHVPGLPQNRKINGGMVTLILIIVSMALLAACISTWVMISRRRRKTEEEEGTKKTMGVKKTGKEERRNGRLVALDEDFALELEDLLRASAYVIGKSKTGMLYKVVLGGGASEEVVAVRRLTETEEDDDDDDDSWRQLKEVEAIARVRHPNIVKLKAYYSAGDEKLLISEFIPNGSLIDALRAAAPAKETLNWESRLIIAQGIAKGLMHIHECNLKKFIHGNLKSSKILLDRDLKPSISGFGLSPPLATKKPHISPECRDGRRLTQKSDVYSLGILLLELLTGRSPAPEGLEEAARDEIDEIIDPHLSPDIVRRKKQLVAVLRLAVSCTDKDPDSRPRMRTISEKLDCIK</sequence>
<dbReference type="Gene3D" id="3.80.10.10">
    <property type="entry name" value="Ribonuclease Inhibitor"/>
    <property type="match status" value="1"/>
</dbReference>
<evidence type="ECO:0000256" key="6">
    <source>
        <dbReference type="ARBA" id="ARBA00022737"/>
    </source>
</evidence>
<keyword evidence="3" id="KW-0433">Leucine-rich repeat</keyword>
<name>S8CQJ1_9LAMI</name>
<proteinExistence type="inferred from homology"/>
<feature type="transmembrane region" description="Helical" evidence="11">
    <location>
        <begin position="243"/>
        <end position="266"/>
    </location>
</feature>
<keyword evidence="6" id="KW-0677">Repeat</keyword>
<dbReference type="EMBL" id="AUSU01003274">
    <property type="protein sequence ID" value="EPS67146.1"/>
    <property type="molecule type" value="Genomic_DNA"/>
</dbReference>
<comment type="subcellular location">
    <subcellularLocation>
        <location evidence="1">Membrane</location>
        <topology evidence="1">Single-pass type I membrane protein</topology>
    </subcellularLocation>
</comment>
<reference evidence="14 15" key="1">
    <citation type="journal article" date="2013" name="BMC Genomics">
        <title>The miniature genome of a carnivorous plant Genlisea aurea contains a low number of genes and short non-coding sequences.</title>
        <authorList>
            <person name="Leushkin E.V."/>
            <person name="Sutormin R.A."/>
            <person name="Nabieva E.R."/>
            <person name="Penin A.A."/>
            <person name="Kondrashov A.S."/>
            <person name="Logacheva M.D."/>
        </authorList>
    </citation>
    <scope>NUCLEOTIDE SEQUENCE [LARGE SCALE GENOMIC DNA]</scope>
</reference>
<evidence type="ECO:0000256" key="9">
    <source>
        <dbReference type="ARBA" id="ARBA00023180"/>
    </source>
</evidence>
<dbReference type="GO" id="GO:0016020">
    <property type="term" value="C:membrane"/>
    <property type="evidence" value="ECO:0007669"/>
    <property type="project" value="UniProtKB-SubCell"/>
</dbReference>
<keyword evidence="9" id="KW-0325">Glycoprotein</keyword>
<accession>S8CQJ1</accession>
<feature type="chain" id="PRO_5004549672" description="Protein kinase domain-containing protein" evidence="12">
    <location>
        <begin position="21"/>
        <end position="576"/>
    </location>
</feature>
<dbReference type="FunFam" id="3.80.10.10:FF:000275">
    <property type="entry name" value="Leucine-rich repeat receptor-like protein kinase"/>
    <property type="match status" value="1"/>
</dbReference>
<organism evidence="14 15">
    <name type="scientific">Genlisea aurea</name>
    <dbReference type="NCBI Taxonomy" id="192259"/>
    <lineage>
        <taxon>Eukaryota</taxon>
        <taxon>Viridiplantae</taxon>
        <taxon>Streptophyta</taxon>
        <taxon>Embryophyta</taxon>
        <taxon>Tracheophyta</taxon>
        <taxon>Spermatophyta</taxon>
        <taxon>Magnoliopsida</taxon>
        <taxon>eudicotyledons</taxon>
        <taxon>Gunneridae</taxon>
        <taxon>Pentapetalae</taxon>
        <taxon>asterids</taxon>
        <taxon>lamiids</taxon>
        <taxon>Lamiales</taxon>
        <taxon>Lentibulariaceae</taxon>
        <taxon>Genlisea</taxon>
    </lineage>
</organism>
<dbReference type="SUPFAM" id="SSF56112">
    <property type="entry name" value="Protein kinase-like (PK-like)"/>
    <property type="match status" value="1"/>
</dbReference>
<feature type="non-terminal residue" evidence="14">
    <location>
        <position position="576"/>
    </location>
</feature>
<keyword evidence="8 11" id="KW-0472">Membrane</keyword>
<evidence type="ECO:0000256" key="3">
    <source>
        <dbReference type="ARBA" id="ARBA00022614"/>
    </source>
</evidence>
<dbReference type="InterPro" id="IPR046959">
    <property type="entry name" value="PRK1-6/SRF4-like"/>
</dbReference>
<dbReference type="InterPro" id="IPR001611">
    <property type="entry name" value="Leu-rich_rpt"/>
</dbReference>
<keyword evidence="5 12" id="KW-0732">Signal</keyword>
<keyword evidence="15" id="KW-1185">Reference proteome</keyword>
<dbReference type="PROSITE" id="PS50011">
    <property type="entry name" value="PROTEIN_KINASE_DOM"/>
    <property type="match status" value="1"/>
</dbReference>
<dbReference type="Pfam" id="PF07714">
    <property type="entry name" value="PK_Tyr_Ser-Thr"/>
    <property type="match status" value="1"/>
</dbReference>
<keyword evidence="7 11" id="KW-1133">Transmembrane helix</keyword>
<comment type="similarity">
    <text evidence="2">Belongs to the RLP family.</text>
</comment>
<dbReference type="OrthoDB" id="4062651at2759"/>
<evidence type="ECO:0000313" key="14">
    <source>
        <dbReference type="EMBL" id="EPS67146.1"/>
    </source>
</evidence>